<dbReference type="GO" id="GO:0017147">
    <property type="term" value="F:Wnt-protein binding"/>
    <property type="evidence" value="ECO:0007669"/>
    <property type="project" value="TreeGrafter"/>
</dbReference>
<evidence type="ECO:0000256" key="1">
    <source>
        <dbReference type="ARBA" id="ARBA00004613"/>
    </source>
</evidence>
<feature type="domain" description="NTR" evidence="12">
    <location>
        <begin position="149"/>
        <end position="272"/>
    </location>
</feature>
<comment type="subcellular location">
    <subcellularLocation>
        <location evidence="1">Secreted</location>
    </subcellularLocation>
</comment>
<evidence type="ECO:0000256" key="5">
    <source>
        <dbReference type="ARBA" id="ARBA00022687"/>
    </source>
</evidence>
<evidence type="ECO:0000256" key="4">
    <source>
        <dbReference type="ARBA" id="ARBA00022525"/>
    </source>
</evidence>
<dbReference type="EMBL" id="MU827320">
    <property type="protein sequence ID" value="KAJ7357544.1"/>
    <property type="molecule type" value="Genomic_DNA"/>
</dbReference>
<reference evidence="13" key="1">
    <citation type="submission" date="2023-01" db="EMBL/GenBank/DDBJ databases">
        <title>Genome assembly of the deep-sea coral Lophelia pertusa.</title>
        <authorList>
            <person name="Herrera S."/>
            <person name="Cordes E."/>
        </authorList>
    </citation>
    <scope>NUCLEOTIDE SEQUENCE</scope>
    <source>
        <strain evidence="13">USNM1676648</strain>
        <tissue evidence="13">Polyp</tissue>
    </source>
</reference>
<evidence type="ECO:0000313" key="13">
    <source>
        <dbReference type="EMBL" id="KAJ7357544.1"/>
    </source>
</evidence>
<dbReference type="GO" id="GO:0005886">
    <property type="term" value="C:plasma membrane"/>
    <property type="evidence" value="ECO:0007669"/>
    <property type="project" value="TreeGrafter"/>
</dbReference>
<feature type="region of interest" description="Disordered" evidence="9">
    <location>
        <begin position="274"/>
        <end position="296"/>
    </location>
</feature>
<feature type="signal peptide" evidence="10">
    <location>
        <begin position="1"/>
        <end position="19"/>
    </location>
</feature>
<dbReference type="InterPro" id="IPR018933">
    <property type="entry name" value="Netrin_module_non-TIMP"/>
</dbReference>
<proteinExistence type="inferred from homology"/>
<evidence type="ECO:0000256" key="9">
    <source>
        <dbReference type="SAM" id="MobiDB-lite"/>
    </source>
</evidence>
<dbReference type="AlphaFoldDB" id="A0A9X0CJK4"/>
<dbReference type="Pfam" id="PF01759">
    <property type="entry name" value="NTR"/>
    <property type="match status" value="1"/>
</dbReference>
<comment type="similarity">
    <text evidence="2">Belongs to the secreted frizzled-related protein (sFRP) family.</text>
</comment>
<dbReference type="SMART" id="SM00063">
    <property type="entry name" value="FRI"/>
    <property type="match status" value="1"/>
</dbReference>
<evidence type="ECO:0000256" key="7">
    <source>
        <dbReference type="ARBA" id="ARBA00023157"/>
    </source>
</evidence>
<dbReference type="GO" id="GO:0060070">
    <property type="term" value="P:canonical Wnt signaling pathway"/>
    <property type="evidence" value="ECO:0007669"/>
    <property type="project" value="TreeGrafter"/>
</dbReference>
<evidence type="ECO:0000256" key="6">
    <source>
        <dbReference type="ARBA" id="ARBA00022782"/>
    </source>
</evidence>
<gene>
    <name evidence="13" type="primary">SFRP4_1</name>
    <name evidence="13" type="ORF">OS493_024351</name>
</gene>
<dbReference type="PROSITE" id="PS50189">
    <property type="entry name" value="NTR"/>
    <property type="match status" value="1"/>
</dbReference>
<evidence type="ECO:0000259" key="11">
    <source>
        <dbReference type="PROSITE" id="PS50038"/>
    </source>
</evidence>
<dbReference type="GO" id="GO:0005576">
    <property type="term" value="C:extracellular region"/>
    <property type="evidence" value="ECO:0007669"/>
    <property type="project" value="UniProtKB-SubCell"/>
</dbReference>
<keyword evidence="6" id="KW-0221">Differentiation</keyword>
<dbReference type="InterPro" id="IPR020067">
    <property type="entry name" value="Frizzled_dom"/>
</dbReference>
<organism evidence="13 14">
    <name type="scientific">Desmophyllum pertusum</name>
    <dbReference type="NCBI Taxonomy" id="174260"/>
    <lineage>
        <taxon>Eukaryota</taxon>
        <taxon>Metazoa</taxon>
        <taxon>Cnidaria</taxon>
        <taxon>Anthozoa</taxon>
        <taxon>Hexacorallia</taxon>
        <taxon>Scleractinia</taxon>
        <taxon>Caryophylliina</taxon>
        <taxon>Caryophylliidae</taxon>
        <taxon>Desmophyllum</taxon>
    </lineage>
</organism>
<dbReference type="OrthoDB" id="10053709at2759"/>
<keyword evidence="7 8" id="KW-1015">Disulfide bond</keyword>
<dbReference type="PANTHER" id="PTHR11309">
    <property type="entry name" value="FRIZZLED"/>
    <property type="match status" value="1"/>
</dbReference>
<keyword evidence="10" id="KW-0732">Signal</keyword>
<dbReference type="SMART" id="SM00643">
    <property type="entry name" value="C345C"/>
    <property type="match status" value="1"/>
</dbReference>
<evidence type="ECO:0000256" key="2">
    <source>
        <dbReference type="ARBA" id="ARBA00010054"/>
    </source>
</evidence>
<evidence type="ECO:0000259" key="12">
    <source>
        <dbReference type="PROSITE" id="PS50189"/>
    </source>
</evidence>
<feature type="compositionally biased region" description="Basic residues" evidence="9">
    <location>
        <begin position="274"/>
        <end position="288"/>
    </location>
</feature>
<keyword evidence="5" id="KW-0879">Wnt signaling pathway</keyword>
<keyword evidence="4" id="KW-0964">Secreted</keyword>
<accession>A0A9X0CJK4</accession>
<keyword evidence="14" id="KW-1185">Reference proteome</keyword>
<sequence>MRLLTTLVVLFLGVVSSTASPTCEAIKIPLCQKYLPYNMTMFPNALEQLSQHHARQKIDLFRAIVAINCSQEAGFFLCAYHLPICAPEFKSRPIRPCRSVCEKVKADCMATIRRYKGKWPEDVVCEDLPSYDSDVCVTRDSFVPSVSSCHCTKPRLNYQWYQRNSYNFVLKVRITSTAKRGNQRVIKGRIQRVLQKGFVDLKKGDIVHLHSNTTCDCPKVDQLNADYLVAGHEDAGQNKLYLSPKTGVVETWGRAWVGKFRKWEKRLTAKRLAKKNNRKNRKRRRKVHFIFPDRDH</sequence>
<evidence type="ECO:0000256" key="10">
    <source>
        <dbReference type="SAM" id="SignalP"/>
    </source>
</evidence>
<dbReference type="GO" id="GO:0030154">
    <property type="term" value="P:cell differentiation"/>
    <property type="evidence" value="ECO:0007669"/>
    <property type="project" value="UniProtKB-KW"/>
</dbReference>
<dbReference type="Pfam" id="PF01392">
    <property type="entry name" value="Fz"/>
    <property type="match status" value="1"/>
</dbReference>
<evidence type="ECO:0000256" key="3">
    <source>
        <dbReference type="ARBA" id="ARBA00022473"/>
    </source>
</evidence>
<dbReference type="InterPro" id="IPR008993">
    <property type="entry name" value="TIMP-like_OB-fold"/>
</dbReference>
<feature type="domain" description="FZ" evidence="11">
    <location>
        <begin position="18"/>
        <end position="139"/>
    </location>
</feature>
<dbReference type="Proteomes" id="UP001163046">
    <property type="component" value="Unassembled WGS sequence"/>
</dbReference>
<dbReference type="Gene3D" id="2.40.50.120">
    <property type="match status" value="1"/>
</dbReference>
<dbReference type="InterPro" id="IPR001134">
    <property type="entry name" value="Netrin_domain"/>
</dbReference>
<feature type="disulfide bond" evidence="8">
    <location>
        <begin position="101"/>
        <end position="125"/>
    </location>
</feature>
<evidence type="ECO:0000256" key="8">
    <source>
        <dbReference type="PROSITE-ProRule" id="PRU00090"/>
    </source>
</evidence>
<dbReference type="SUPFAM" id="SSF63501">
    <property type="entry name" value="Frizzled cysteine-rich domain"/>
    <property type="match status" value="1"/>
</dbReference>
<feature type="chain" id="PRO_5040979574" evidence="10">
    <location>
        <begin position="20"/>
        <end position="296"/>
    </location>
</feature>
<dbReference type="GO" id="GO:0035567">
    <property type="term" value="P:non-canonical Wnt signaling pathway"/>
    <property type="evidence" value="ECO:0007669"/>
    <property type="project" value="TreeGrafter"/>
</dbReference>
<dbReference type="PROSITE" id="PS50038">
    <property type="entry name" value="FZ"/>
    <property type="match status" value="1"/>
</dbReference>
<comment type="caution">
    <text evidence="8">Lacks conserved residue(s) required for the propagation of feature annotation.</text>
</comment>
<comment type="caution">
    <text evidence="13">The sequence shown here is derived from an EMBL/GenBank/DDBJ whole genome shotgun (WGS) entry which is preliminary data.</text>
</comment>
<dbReference type="SUPFAM" id="SSF50242">
    <property type="entry name" value="TIMP-like"/>
    <property type="match status" value="1"/>
</dbReference>
<dbReference type="Gene3D" id="1.10.2000.10">
    <property type="entry name" value="Frizzled cysteine-rich domain"/>
    <property type="match status" value="1"/>
</dbReference>
<evidence type="ECO:0000313" key="14">
    <source>
        <dbReference type="Proteomes" id="UP001163046"/>
    </source>
</evidence>
<keyword evidence="3" id="KW-0217">Developmental protein</keyword>
<protein>
    <submittedName>
        <fullName evidence="13">Negative regulation of sodium-dependent phosphate transport</fullName>
    </submittedName>
</protein>
<dbReference type="InterPro" id="IPR036790">
    <property type="entry name" value="Frizzled_dom_sf"/>
</dbReference>
<dbReference type="InterPro" id="IPR015526">
    <property type="entry name" value="Frizzled/SFRP"/>
</dbReference>
<dbReference type="GO" id="GO:0042813">
    <property type="term" value="F:Wnt receptor activity"/>
    <property type="evidence" value="ECO:0007669"/>
    <property type="project" value="TreeGrafter"/>
</dbReference>
<name>A0A9X0CJK4_9CNID</name>